<feature type="transmembrane region" description="Helical" evidence="1">
    <location>
        <begin position="72"/>
        <end position="90"/>
    </location>
</feature>
<evidence type="ECO:0008006" key="4">
    <source>
        <dbReference type="Google" id="ProtNLM"/>
    </source>
</evidence>
<feature type="transmembrane region" description="Helical" evidence="1">
    <location>
        <begin position="96"/>
        <end position="116"/>
    </location>
</feature>
<feature type="transmembrane region" description="Helical" evidence="1">
    <location>
        <begin position="29"/>
        <end position="51"/>
    </location>
</feature>
<keyword evidence="1" id="KW-0472">Membrane</keyword>
<evidence type="ECO:0000256" key="1">
    <source>
        <dbReference type="SAM" id="Phobius"/>
    </source>
</evidence>
<protein>
    <recommendedName>
        <fullName evidence="4">PH domain-containing protein</fullName>
    </recommendedName>
</protein>
<evidence type="ECO:0000313" key="3">
    <source>
        <dbReference type="Proteomes" id="UP000011648"/>
    </source>
</evidence>
<organism evidence="2 3">
    <name type="scientific">Natrialba taiwanensis DSM 12281</name>
    <dbReference type="NCBI Taxonomy" id="1230458"/>
    <lineage>
        <taxon>Archaea</taxon>
        <taxon>Methanobacteriati</taxon>
        <taxon>Methanobacteriota</taxon>
        <taxon>Stenosarchaea group</taxon>
        <taxon>Halobacteria</taxon>
        <taxon>Halobacteriales</taxon>
        <taxon>Natrialbaceae</taxon>
        <taxon>Natrialba</taxon>
    </lineage>
</organism>
<accession>L9ZPF0</accession>
<dbReference type="AlphaFoldDB" id="L9ZPF0"/>
<keyword evidence="3" id="KW-1185">Reference proteome</keyword>
<reference evidence="2 3" key="1">
    <citation type="journal article" date="2014" name="PLoS Genet.">
        <title>Phylogenetically driven sequencing of extremely halophilic archaea reveals strategies for static and dynamic osmo-response.</title>
        <authorList>
            <person name="Becker E.A."/>
            <person name="Seitzer P.M."/>
            <person name="Tritt A."/>
            <person name="Larsen D."/>
            <person name="Krusor M."/>
            <person name="Yao A.I."/>
            <person name="Wu D."/>
            <person name="Madern D."/>
            <person name="Eisen J.A."/>
            <person name="Darling A.E."/>
            <person name="Facciotti M.T."/>
        </authorList>
    </citation>
    <scope>NUCLEOTIDE SEQUENCE [LARGE SCALE GENOMIC DNA]</scope>
    <source>
        <strain evidence="2 3">DSM 12281</strain>
    </source>
</reference>
<proteinExistence type="predicted"/>
<dbReference type="OrthoDB" id="170115at2157"/>
<name>L9ZPF0_9EURY</name>
<dbReference type="PATRIC" id="fig|1230458.4.peg.3478"/>
<comment type="caution">
    <text evidence="2">The sequence shown here is derived from an EMBL/GenBank/DDBJ whole genome shotgun (WGS) entry which is preliminary data.</text>
</comment>
<keyword evidence="1" id="KW-0812">Transmembrane</keyword>
<evidence type="ECO:0000313" key="2">
    <source>
        <dbReference type="EMBL" id="ELY87442.1"/>
    </source>
</evidence>
<gene>
    <name evidence="2" type="ORF">C484_17161</name>
</gene>
<dbReference type="Proteomes" id="UP000011648">
    <property type="component" value="Unassembled WGS sequence"/>
</dbReference>
<keyword evidence="1" id="KW-1133">Transmembrane helix</keyword>
<sequence>MERRVLAGYIGVVFAAVALTGATALNGDIIVLAGGTLVGFALGIGLGTAVYCRFPDLPTRLGRGRVQRAAPFFPIVPFGLVGLASVLGPVDTELGLVAAASTSGLLVAGYVLQGVAETRYAADRAHGRPIAACRWHPPRTPKIDALLLVAWPALGVLNAAGGNWLTALGWGTLGLCWLVGGFIEGRFRVGETGTDPEIRIYENGLVKQRPYTSRFVPWDEIDHVRLRDDELVFDRGLFDVRLDRESLDAPETIIATVEQRLSDRTTTLP</sequence>
<feature type="transmembrane region" description="Helical" evidence="1">
    <location>
        <begin position="5"/>
        <end position="23"/>
    </location>
</feature>
<dbReference type="EMBL" id="AOIL01000054">
    <property type="protein sequence ID" value="ELY87442.1"/>
    <property type="molecule type" value="Genomic_DNA"/>
</dbReference>